<evidence type="ECO:0000313" key="13">
    <source>
        <dbReference type="Proteomes" id="UP000006229"/>
    </source>
</evidence>
<evidence type="ECO:0000256" key="5">
    <source>
        <dbReference type="ARBA" id="ARBA00022927"/>
    </source>
</evidence>
<evidence type="ECO:0000256" key="4">
    <source>
        <dbReference type="ARBA" id="ARBA00022692"/>
    </source>
</evidence>
<evidence type="ECO:0000256" key="8">
    <source>
        <dbReference type="ARBA" id="ARBA00023186"/>
    </source>
</evidence>
<dbReference type="Proteomes" id="UP000006229">
    <property type="component" value="Unassembled WGS sequence"/>
</dbReference>
<organism evidence="12 13">
    <name type="scientific">Mycoplasmopsis canis UFG4</name>
    <dbReference type="NCBI Taxonomy" id="1131455"/>
    <lineage>
        <taxon>Bacteria</taxon>
        <taxon>Bacillati</taxon>
        <taxon>Mycoplasmatota</taxon>
        <taxon>Mycoplasmoidales</taxon>
        <taxon>Metamycoplasmataceae</taxon>
        <taxon>Mycoplasmopsis</taxon>
    </lineage>
</organism>
<dbReference type="PANTHER" id="PTHR12428">
    <property type="entry name" value="OXA1"/>
    <property type="match status" value="1"/>
</dbReference>
<dbReference type="OrthoDB" id="394558at2"/>
<feature type="domain" description="Membrane insertase YidC/Oxa/ALB C-terminal" evidence="11">
    <location>
        <begin position="501"/>
        <end position="704"/>
    </location>
</feature>
<evidence type="ECO:0000313" key="12">
    <source>
        <dbReference type="EMBL" id="EIE42422.1"/>
    </source>
</evidence>
<evidence type="ECO:0000256" key="6">
    <source>
        <dbReference type="ARBA" id="ARBA00022989"/>
    </source>
</evidence>
<dbReference type="PATRIC" id="fig|1131455.3.peg.1"/>
<dbReference type="EMBL" id="AJFU01000001">
    <property type="protein sequence ID" value="EIE42422.1"/>
    <property type="molecule type" value="Genomic_DNA"/>
</dbReference>
<dbReference type="Pfam" id="PF02096">
    <property type="entry name" value="60KD_IMP"/>
    <property type="match status" value="1"/>
</dbReference>
<evidence type="ECO:0000256" key="3">
    <source>
        <dbReference type="ARBA" id="ARBA00022475"/>
    </source>
</evidence>
<dbReference type="PANTHER" id="PTHR12428:SF65">
    <property type="entry name" value="CYTOCHROME C OXIDASE ASSEMBLY PROTEIN COX18, MITOCHONDRIAL"/>
    <property type="match status" value="1"/>
</dbReference>
<dbReference type="GO" id="GO:0032977">
    <property type="term" value="F:membrane insertase activity"/>
    <property type="evidence" value="ECO:0007669"/>
    <property type="project" value="InterPro"/>
</dbReference>
<accession>I1A7F1</accession>
<proteinExistence type="inferred from homology"/>
<dbReference type="InterPro" id="IPR001708">
    <property type="entry name" value="YidC/ALB3/OXA1/COX18"/>
</dbReference>
<feature type="transmembrane region" description="Helical" evidence="10">
    <location>
        <begin position="496"/>
        <end position="519"/>
    </location>
</feature>
<evidence type="ECO:0000259" key="11">
    <source>
        <dbReference type="Pfam" id="PF02096"/>
    </source>
</evidence>
<keyword evidence="4 9" id="KW-0812">Transmembrane</keyword>
<sequence length="723" mass="83478">MNFLRNLGIMQKKQKFNYFSNPENDPNEKRRVFFKKTWKITKILLYLFAFSVTLTGCVQSFVLKTSSNVGNSIEFYSNKEDIAPKLNTFKPESVSNTINKYDNEGNSKEGQEIKLSLDVLKQNEDANILVDNKDIIKKLSEQSSTNKGEYGKPGVFSSGFSTQDISNEKLSSLGYSTNNKNEKFHIIERDNKFLFRNESELKYSYVNDLSSVDNEILIWTYVPDSNVPFIELKKHEKNSVNSSGKEIKTQINSVDADGKYTVSYVSGLQKVDFVSEETLNAISESTTETKSIANRAFARDVLQTFYNYSFGKESSFLKELNKVTLAERQKSFASFSEYFKYLVSLITDKENKIKNNNEELFKLSQEEYAIINIYQEVVTSWMSKFGIVPARDAKSKFKTYLSNKIINSSNKYDVNKYSIEEFLIDYNSNVSTFNQNDKNEKTSEFYTNILFAGDYPIQPIYTWKQAWEYGPFYGLLVYPLSVMVQSLRQAMPELNGWATIIAILIAVIFTRLLVLAFSFKATMMQSIQEGLKSKKAAIEAKYIGFENNKTMKMKKNQEIQALYSKYNINPMDQFANLLLSMPIFFAMWRVIQGIPEIKQTVWLGINFSSVSWQKVTSGEFVYLWILIAAILVQLISQLLPQLLNRRKNNLTMTISEKQALKKSERTQRIMMIVFTGITILFSAGVQVYWLFGGLWQIAQVLGIHKLKKTKWFKQKYSKKMMKK</sequence>
<evidence type="ECO:0000256" key="7">
    <source>
        <dbReference type="ARBA" id="ARBA00023136"/>
    </source>
</evidence>
<dbReference type="AlphaFoldDB" id="I1A7F1"/>
<dbReference type="GO" id="GO:0015031">
    <property type="term" value="P:protein transport"/>
    <property type="evidence" value="ECO:0007669"/>
    <property type="project" value="UniProtKB-KW"/>
</dbReference>
<comment type="caution">
    <text evidence="12">The sequence shown here is derived from an EMBL/GenBank/DDBJ whole genome shotgun (WGS) entry which is preliminary data.</text>
</comment>
<dbReference type="NCBIfam" id="NF002567">
    <property type="entry name" value="PRK02201.1-2"/>
    <property type="match status" value="1"/>
</dbReference>
<dbReference type="GO" id="GO:0005886">
    <property type="term" value="C:plasma membrane"/>
    <property type="evidence" value="ECO:0007669"/>
    <property type="project" value="UniProtKB-SubCell"/>
</dbReference>
<evidence type="ECO:0000256" key="10">
    <source>
        <dbReference type="SAM" id="Phobius"/>
    </source>
</evidence>
<keyword evidence="2" id="KW-0813">Transport</keyword>
<feature type="transmembrane region" description="Helical" evidence="10">
    <location>
        <begin position="669"/>
        <end position="691"/>
    </location>
</feature>
<feature type="transmembrane region" description="Helical" evidence="10">
    <location>
        <begin position="621"/>
        <end position="639"/>
    </location>
</feature>
<dbReference type="NCBIfam" id="TIGR03592">
    <property type="entry name" value="yidC_oxa1_cterm"/>
    <property type="match status" value="1"/>
</dbReference>
<evidence type="ECO:0000256" key="1">
    <source>
        <dbReference type="ARBA" id="ARBA00004651"/>
    </source>
</evidence>
<reference evidence="12 13" key="1">
    <citation type="journal article" date="2012" name="J. Bacteriol.">
        <title>Genome annotation of five Mycoplasma canis strains.</title>
        <authorList>
            <person name="Brown D.R."/>
            <person name="May M."/>
            <person name="Michaels D.L."/>
            <person name="Barbet A.F."/>
        </authorList>
    </citation>
    <scope>NUCLEOTIDE SEQUENCE [LARGE SCALE GENOMIC DNA]</scope>
    <source>
        <strain evidence="12 13">UFG4</strain>
    </source>
</reference>
<dbReference type="CDD" id="cd20070">
    <property type="entry name" value="5TM_YidC_Alb3"/>
    <property type="match status" value="1"/>
</dbReference>
<keyword evidence="6 10" id="KW-1133">Transmembrane helix</keyword>
<evidence type="ECO:0000256" key="9">
    <source>
        <dbReference type="RuleBase" id="RU003945"/>
    </source>
</evidence>
<dbReference type="InterPro" id="IPR028055">
    <property type="entry name" value="YidC/Oxa/ALB_C"/>
</dbReference>
<keyword evidence="3" id="KW-1003">Cell membrane</keyword>
<dbReference type="InterPro" id="IPR047196">
    <property type="entry name" value="YidC_ALB_C"/>
</dbReference>
<keyword evidence="13" id="KW-1185">Reference proteome</keyword>
<evidence type="ECO:0000256" key="2">
    <source>
        <dbReference type="ARBA" id="ARBA00022448"/>
    </source>
</evidence>
<feature type="transmembrane region" description="Helical" evidence="10">
    <location>
        <begin position="574"/>
        <end position="591"/>
    </location>
</feature>
<comment type="similarity">
    <text evidence="9">Belongs to the OXA1/ALB3/YidC family.</text>
</comment>
<keyword evidence="5" id="KW-0653">Protein transport</keyword>
<protein>
    <submittedName>
        <fullName evidence="12">Putative inner membrane protein translocase component YidC</fullName>
    </submittedName>
</protein>
<gene>
    <name evidence="12" type="ORF">MCANUFG4_00005</name>
</gene>
<keyword evidence="8" id="KW-0143">Chaperone</keyword>
<comment type="subcellular location">
    <subcellularLocation>
        <location evidence="1">Cell membrane</location>
        <topology evidence="1">Multi-pass membrane protein</topology>
    </subcellularLocation>
    <subcellularLocation>
        <location evidence="9">Membrane</location>
        <topology evidence="9">Multi-pass membrane protein</topology>
    </subcellularLocation>
</comment>
<feature type="transmembrane region" description="Helical" evidence="10">
    <location>
        <begin position="43"/>
        <end position="63"/>
    </location>
</feature>
<name>I1A7F1_9BACT</name>
<keyword evidence="7 10" id="KW-0472">Membrane</keyword>
<dbReference type="GO" id="GO:0051205">
    <property type="term" value="P:protein insertion into membrane"/>
    <property type="evidence" value="ECO:0007669"/>
    <property type="project" value="TreeGrafter"/>
</dbReference>